<evidence type="ECO:0000313" key="2">
    <source>
        <dbReference type="Proteomes" id="UP000095300"/>
    </source>
</evidence>
<dbReference type="VEuPathDB" id="VectorBase:SCAU000616"/>
<reference evidence="1" key="1">
    <citation type="submission" date="2020-05" db="UniProtKB">
        <authorList>
            <consortium name="EnsemblMetazoa"/>
        </authorList>
    </citation>
    <scope>IDENTIFICATION</scope>
    <source>
        <strain evidence="1">USDA</strain>
    </source>
</reference>
<organism evidence="1 2">
    <name type="scientific">Stomoxys calcitrans</name>
    <name type="common">Stable fly</name>
    <name type="synonym">Conops calcitrans</name>
    <dbReference type="NCBI Taxonomy" id="35570"/>
    <lineage>
        <taxon>Eukaryota</taxon>
        <taxon>Metazoa</taxon>
        <taxon>Ecdysozoa</taxon>
        <taxon>Arthropoda</taxon>
        <taxon>Hexapoda</taxon>
        <taxon>Insecta</taxon>
        <taxon>Pterygota</taxon>
        <taxon>Neoptera</taxon>
        <taxon>Endopterygota</taxon>
        <taxon>Diptera</taxon>
        <taxon>Brachycera</taxon>
        <taxon>Muscomorpha</taxon>
        <taxon>Muscoidea</taxon>
        <taxon>Muscidae</taxon>
        <taxon>Stomoxys</taxon>
    </lineage>
</organism>
<dbReference type="InterPro" id="IPR013877">
    <property type="entry name" value="YAP-bd/ALF4/Glomulin"/>
</dbReference>
<dbReference type="AlphaFoldDB" id="A0A1I8NNG8"/>
<evidence type="ECO:0000313" key="1">
    <source>
        <dbReference type="EnsemblMetazoa" id="SCAU000616-PA"/>
    </source>
</evidence>
<dbReference type="KEGG" id="scac:106086995"/>
<dbReference type="Proteomes" id="UP000095300">
    <property type="component" value="Unassembled WGS sequence"/>
</dbReference>
<dbReference type="GO" id="GO:0055105">
    <property type="term" value="F:ubiquitin-protein transferase inhibitor activity"/>
    <property type="evidence" value="ECO:0007669"/>
    <property type="project" value="TreeGrafter"/>
</dbReference>
<gene>
    <name evidence="1" type="primary">106086995</name>
</gene>
<dbReference type="InterPro" id="IPR016024">
    <property type="entry name" value="ARM-type_fold"/>
</dbReference>
<dbReference type="GO" id="GO:0005737">
    <property type="term" value="C:cytoplasm"/>
    <property type="evidence" value="ECO:0007669"/>
    <property type="project" value="TreeGrafter"/>
</dbReference>
<proteinExistence type="predicted"/>
<dbReference type="OrthoDB" id="619536at2759"/>
<dbReference type="SUPFAM" id="SSF48371">
    <property type="entry name" value="ARM repeat"/>
    <property type="match status" value="1"/>
</dbReference>
<protein>
    <recommendedName>
        <fullName evidence="3">Glomulin</fullName>
    </recommendedName>
</protein>
<dbReference type="InterPro" id="IPR019516">
    <property type="entry name" value="Glomulin/ALF4"/>
</dbReference>
<dbReference type="PANTHER" id="PTHR15430:SF1">
    <property type="entry name" value="GLOMULIN"/>
    <property type="match status" value="1"/>
</dbReference>
<keyword evidence="2" id="KW-1185">Reference proteome</keyword>
<dbReference type="Pfam" id="PF08568">
    <property type="entry name" value="Kinetochor_Ybp2"/>
    <property type="match status" value="1"/>
</dbReference>
<evidence type="ECO:0008006" key="3">
    <source>
        <dbReference type="Google" id="ProtNLM"/>
    </source>
</evidence>
<dbReference type="STRING" id="35570.A0A1I8NNG8"/>
<accession>A0A1I8NNG8</accession>
<name>A0A1I8NNG8_STOCA</name>
<dbReference type="EnsemblMetazoa" id="SCAU000616-RA">
    <property type="protein sequence ID" value="SCAU000616-PA"/>
    <property type="gene ID" value="SCAU000616"/>
</dbReference>
<sequence length="661" mass="75111">MSEDKKKLKLLPELECGAGEIVAGVDDDDKPAPVDGGENLKALVKQLIKERQYEGVALLFTTASEAPRNVALLREISIDLYNDVCKEYLNDEVYKNDASLFFCAEDLLKTMATHAPPEEMLMELLELMEENESEYVFTSALRAMQVVLLRLGDRKSMSLEWALDSIWTRLAMLPEPQHLYVGYDEKQKRLLEQDEEVKNILMHYITLAFFYDPLIEDICSKPRSEKEIFRSCKAANRRNIMCCFLVDVLGKPFALLDLSFDRQAVEDKKTNTYTMQCASSLVKGITKCLVDPYFLLSFVELRSRWKRPLDEDTGIHENSCANVFLIDDKIPLDSLAIYYYLVIVEGICVEQAPRVYNPMYVCEMGIYLAQELLKQNHPALHDKALLLVQKLILNLGHRQISSCDLDLDIHKAICKTLCHLVGFSSQTHLRQLGLKVLRQYILAFDDEGKYLILKNLMATITHHGLCGYLATIYKDLVCEALKRTTTLPQTFAGTDFRSIVMQTICKLPQGVETDLIDNSDQIISTLNALRFFALKDNTNRTGFWSFVADIEEKYMTPLRNALDLSEAHYKAELKKVREGRDAKEMEQLKMLNIAIGNSENGAAEGGGLDLELDRDKKIELLNQSLCTFDLIRSLLGRVAECLDQVPKSGDGQQQQTETLNT</sequence>
<dbReference type="PANTHER" id="PTHR15430">
    <property type="entry name" value="GLOMULIN"/>
    <property type="match status" value="1"/>
</dbReference>